<dbReference type="GO" id="GO:0016811">
    <property type="term" value="F:hydrolase activity, acting on carbon-nitrogen (but not peptide) bonds, in linear amides"/>
    <property type="evidence" value="ECO:0007669"/>
    <property type="project" value="TreeGrafter"/>
</dbReference>
<proteinExistence type="predicted"/>
<dbReference type="PANTHER" id="PTHR12993:SF26">
    <property type="entry name" value="1D-MYO-INOSITOL 2-ACETAMIDO-2-DEOXY-ALPHA-D-GLUCOPYRANOSIDE DEACETYLASE"/>
    <property type="match status" value="1"/>
</dbReference>
<reference evidence="2 3" key="1">
    <citation type="submission" date="2019-06" db="EMBL/GenBank/DDBJ databases">
        <title>Tsukamurella conjunctivitidis sp. nov., Tsukamurella assacharolytica sp. nov. and Tsukamurella sputae sp. nov. isolated from patients with conjunctivitis, bacteraemia (lymphoma) and respiratory infection (sputum) in Hong Kong.</title>
        <authorList>
            <person name="Teng J.L.L."/>
            <person name="Lee H.H."/>
            <person name="Fong J.Y.H."/>
            <person name="Fok K.M.N."/>
            <person name="Lau S.K.P."/>
            <person name="Woo P.C.Y."/>
        </authorList>
    </citation>
    <scope>NUCLEOTIDE SEQUENCE [LARGE SCALE GENOMIC DNA]</scope>
    <source>
        <strain evidence="2 3">HKU71</strain>
    </source>
</reference>
<name>A0A5C5RAL9_9ACTN</name>
<dbReference type="EMBL" id="VIGW01000003">
    <property type="protein sequence ID" value="TWS19970.1"/>
    <property type="molecule type" value="Genomic_DNA"/>
</dbReference>
<dbReference type="AlphaFoldDB" id="A0A5C5RAL9"/>
<dbReference type="OrthoDB" id="158614at2"/>
<dbReference type="Pfam" id="PF02585">
    <property type="entry name" value="PIG-L"/>
    <property type="match status" value="1"/>
</dbReference>
<dbReference type="Proteomes" id="UP000317291">
    <property type="component" value="Unassembled WGS sequence"/>
</dbReference>
<evidence type="ECO:0000313" key="3">
    <source>
        <dbReference type="Proteomes" id="UP000317291"/>
    </source>
</evidence>
<dbReference type="RefSeq" id="WP_146560348.1">
    <property type="nucleotide sequence ID" value="NZ_VIGW01000003.1"/>
</dbReference>
<dbReference type="InterPro" id="IPR003737">
    <property type="entry name" value="GlcNAc_PI_deacetylase-related"/>
</dbReference>
<dbReference type="PANTHER" id="PTHR12993">
    <property type="entry name" value="N-ACETYLGLUCOSAMINYL-PHOSPHATIDYLINOSITOL DE-N-ACETYLASE-RELATED"/>
    <property type="match status" value="1"/>
</dbReference>
<evidence type="ECO:0000256" key="1">
    <source>
        <dbReference type="ARBA" id="ARBA00022833"/>
    </source>
</evidence>
<dbReference type="GO" id="GO:0016137">
    <property type="term" value="P:glycoside metabolic process"/>
    <property type="evidence" value="ECO:0007669"/>
    <property type="project" value="UniProtKB-ARBA"/>
</dbReference>
<gene>
    <name evidence="2" type="ORF">FK529_07440</name>
</gene>
<organism evidence="2 3">
    <name type="scientific">Tsukamurella asaccharolytica</name>
    <dbReference type="NCBI Taxonomy" id="2592067"/>
    <lineage>
        <taxon>Bacteria</taxon>
        <taxon>Bacillati</taxon>
        <taxon>Actinomycetota</taxon>
        <taxon>Actinomycetes</taxon>
        <taxon>Mycobacteriales</taxon>
        <taxon>Tsukamurellaceae</taxon>
        <taxon>Tsukamurella</taxon>
    </lineage>
</organism>
<accession>A0A5C5RAL9</accession>
<protein>
    <submittedName>
        <fullName evidence="2">PIG-L family deacetylase</fullName>
    </submittedName>
</protein>
<dbReference type="InterPro" id="IPR024078">
    <property type="entry name" value="LmbE-like_dom_sf"/>
</dbReference>
<keyword evidence="1" id="KW-0862">Zinc</keyword>
<keyword evidence="3" id="KW-1185">Reference proteome</keyword>
<comment type="caution">
    <text evidence="2">The sequence shown here is derived from an EMBL/GenBank/DDBJ whole genome shotgun (WGS) entry which is preliminary data.</text>
</comment>
<dbReference type="Gene3D" id="3.40.50.10320">
    <property type="entry name" value="LmbE-like"/>
    <property type="match status" value="1"/>
</dbReference>
<evidence type="ECO:0000313" key="2">
    <source>
        <dbReference type="EMBL" id="TWS19970.1"/>
    </source>
</evidence>
<dbReference type="SUPFAM" id="SSF102588">
    <property type="entry name" value="LmbE-like"/>
    <property type="match status" value="1"/>
</dbReference>
<sequence length="258" mass="27790">MATVVALNAHPDDESIFMGGTLATLAAAGHRVVLVVATDGMMLGEDEAEPRQRLNELDSAAAVLGATDVRWLGYADSGHGAELYPDPPGRVRLVRAGIEEPAERLAAIVQEVGADLLIGYDPAGGYGHRDHVAVHAIARRAAEATGVRLVEATVPREIAVRILGVTTRLRLTRDHDLAAAQAWFTPSAEITHRIDVHRFVGTKQRALGAHRSEINGPGRAARLMRLLRALPPWLVSPVVRTEYYLEPSGPTTPVDRLL</sequence>